<feature type="transmembrane region" description="Helical" evidence="1">
    <location>
        <begin position="128"/>
        <end position="154"/>
    </location>
</feature>
<dbReference type="InterPro" id="IPR006674">
    <property type="entry name" value="HD_domain"/>
</dbReference>
<evidence type="ECO:0000259" key="2">
    <source>
        <dbReference type="PROSITE" id="PS51831"/>
    </source>
</evidence>
<feature type="transmembrane region" description="Helical" evidence="1">
    <location>
        <begin position="96"/>
        <end position="116"/>
    </location>
</feature>
<organism evidence="4 5">
    <name type="scientific">Thermosipho atlanticus DSM 15807</name>
    <dbReference type="NCBI Taxonomy" id="1123380"/>
    <lineage>
        <taxon>Bacteria</taxon>
        <taxon>Thermotogati</taxon>
        <taxon>Thermotogota</taxon>
        <taxon>Thermotogae</taxon>
        <taxon>Thermotogales</taxon>
        <taxon>Fervidobacteriaceae</taxon>
        <taxon>Thermosipho</taxon>
    </lineage>
</organism>
<dbReference type="InterPro" id="IPR037522">
    <property type="entry name" value="HD_GYP_dom"/>
</dbReference>
<dbReference type="InterPro" id="IPR048430">
    <property type="entry name" value="MASE9"/>
</dbReference>
<keyword evidence="1" id="KW-1133">Transmembrane helix</keyword>
<feature type="transmembrane region" description="Helical" evidence="1">
    <location>
        <begin position="197"/>
        <end position="216"/>
    </location>
</feature>
<gene>
    <name evidence="4" type="ORF">SAMN02745199_1535</name>
</gene>
<sequence length="408" mass="46517">MVLIFIEWKNRNLDFSNLNFLILILFFVLFEAIGINFQSFVSKKFGNSERTGLFFSTGVIISVLSAAILSPGLAALIPLIGYIFLRINVIFSKNYFYFLFNTSSLGIATYVTSKFLHFSFDFFGNNLYFGILFITFGSIIYFTLNVSFSIIFLFSIYETTSKELVDIVIGEGKFLNAFSTSINTLIIYVLYNYMGIFAIPISLFTLITIQLSNYYANKYRNAKIELLMALIKSIEEKDPYTAGHGEKVAKIASEIASELGFIKREVELLKTAAILHDIGKIGIPDLIILKRGKLSPEEYLIMKEHPKKGYEILKQINEFEDTVAKWVLHHHERWDGKGYPDGLKGEEIPLEARILTIADVYHALISNRPYRDALSREKALNIIEEEAGKIFDPQLVKIFIKLAKEGRI</sequence>
<dbReference type="InterPro" id="IPR006675">
    <property type="entry name" value="HDIG_dom"/>
</dbReference>
<evidence type="ECO:0000256" key="1">
    <source>
        <dbReference type="SAM" id="Phobius"/>
    </source>
</evidence>
<dbReference type="Pfam" id="PF20972">
    <property type="entry name" value="MASE9"/>
    <property type="match status" value="1"/>
</dbReference>
<dbReference type="NCBIfam" id="TIGR00277">
    <property type="entry name" value="HDIG"/>
    <property type="match status" value="1"/>
</dbReference>
<dbReference type="InterPro" id="IPR003607">
    <property type="entry name" value="HD/PDEase_dom"/>
</dbReference>
<evidence type="ECO:0000259" key="3">
    <source>
        <dbReference type="PROSITE" id="PS51832"/>
    </source>
</evidence>
<feature type="domain" description="HD-GYP" evidence="3">
    <location>
        <begin position="219"/>
        <end position="408"/>
    </location>
</feature>
<keyword evidence="5" id="KW-1185">Reference proteome</keyword>
<dbReference type="PROSITE" id="PS51831">
    <property type="entry name" value="HD"/>
    <property type="match status" value="1"/>
</dbReference>
<dbReference type="EMBL" id="FQXN01000007">
    <property type="protein sequence ID" value="SHH55901.1"/>
    <property type="molecule type" value="Genomic_DNA"/>
</dbReference>
<keyword evidence="1" id="KW-0472">Membrane</keyword>
<dbReference type="CDD" id="cd00077">
    <property type="entry name" value="HDc"/>
    <property type="match status" value="1"/>
</dbReference>
<dbReference type="PROSITE" id="PS51832">
    <property type="entry name" value="HD_GYP"/>
    <property type="match status" value="1"/>
</dbReference>
<dbReference type="Proteomes" id="UP000242592">
    <property type="component" value="Unassembled WGS sequence"/>
</dbReference>
<proteinExistence type="predicted"/>
<dbReference type="Pfam" id="PF13487">
    <property type="entry name" value="HD_5"/>
    <property type="match status" value="1"/>
</dbReference>
<accession>A0A1M5TZ19</accession>
<feature type="domain" description="HD" evidence="2">
    <location>
        <begin position="241"/>
        <end position="364"/>
    </location>
</feature>
<dbReference type="PANTHER" id="PTHR43155">
    <property type="entry name" value="CYCLIC DI-GMP PHOSPHODIESTERASE PA4108-RELATED"/>
    <property type="match status" value="1"/>
</dbReference>
<protein>
    <submittedName>
        <fullName evidence="4">HDIG domain-containing protein</fullName>
    </submittedName>
</protein>
<feature type="transmembrane region" description="Helical" evidence="1">
    <location>
        <begin position="20"/>
        <end position="41"/>
    </location>
</feature>
<dbReference type="RefSeq" id="WP_143606734.1">
    <property type="nucleotide sequence ID" value="NZ_FQXN01000007.1"/>
</dbReference>
<dbReference type="Gene3D" id="1.10.3210.10">
    <property type="entry name" value="Hypothetical protein af1432"/>
    <property type="match status" value="1"/>
</dbReference>
<keyword evidence="1" id="KW-0812">Transmembrane</keyword>
<feature type="transmembrane region" description="Helical" evidence="1">
    <location>
        <begin position="174"/>
        <end position="191"/>
    </location>
</feature>
<evidence type="ECO:0000313" key="4">
    <source>
        <dbReference type="EMBL" id="SHH55901.1"/>
    </source>
</evidence>
<evidence type="ECO:0000313" key="5">
    <source>
        <dbReference type="Proteomes" id="UP000242592"/>
    </source>
</evidence>
<dbReference type="SUPFAM" id="SSF109604">
    <property type="entry name" value="HD-domain/PDEase-like"/>
    <property type="match status" value="1"/>
</dbReference>
<dbReference type="SMART" id="SM00471">
    <property type="entry name" value="HDc"/>
    <property type="match status" value="1"/>
</dbReference>
<name>A0A1M5TZ19_9BACT</name>
<dbReference type="OrthoDB" id="49429at2"/>
<reference evidence="5" key="1">
    <citation type="submission" date="2016-11" db="EMBL/GenBank/DDBJ databases">
        <authorList>
            <person name="Varghese N."/>
            <person name="Submissions S."/>
        </authorList>
    </citation>
    <scope>NUCLEOTIDE SEQUENCE [LARGE SCALE GENOMIC DNA]</scope>
    <source>
        <strain evidence="5">DSM 15807</strain>
    </source>
</reference>
<feature type="transmembrane region" description="Helical" evidence="1">
    <location>
        <begin position="53"/>
        <end position="84"/>
    </location>
</feature>
<dbReference type="AlphaFoldDB" id="A0A1M5TZ19"/>
<dbReference type="STRING" id="1123380.SAMN02745199_1535"/>
<dbReference type="PANTHER" id="PTHR43155:SF2">
    <property type="entry name" value="CYCLIC DI-GMP PHOSPHODIESTERASE PA4108"/>
    <property type="match status" value="1"/>
</dbReference>